<proteinExistence type="inferred from homology"/>
<dbReference type="GO" id="GO:0003910">
    <property type="term" value="F:DNA ligase (ATP) activity"/>
    <property type="evidence" value="ECO:0007669"/>
    <property type="project" value="UniProtKB-EC"/>
</dbReference>
<dbReference type="STRING" id="1193518.BN13_600029"/>
<dbReference type="PANTHER" id="PTHR45674:SF4">
    <property type="entry name" value="DNA LIGASE 1"/>
    <property type="match status" value="1"/>
</dbReference>
<dbReference type="NCBIfam" id="TIGR02779">
    <property type="entry name" value="NHEJ_ligase_lig"/>
    <property type="match status" value="1"/>
</dbReference>
<comment type="catalytic activity">
    <reaction evidence="4">
        <text>ATP + (deoxyribonucleotide)n-3'-hydroxyl + 5'-phospho-(deoxyribonucleotide)m = (deoxyribonucleotide)n+m + AMP + diphosphate.</text>
        <dbReference type="EC" id="6.5.1.1"/>
    </reaction>
</comment>
<organism evidence="6 7">
    <name type="scientific">Nostocoides jenkinsii Ben 74</name>
    <dbReference type="NCBI Taxonomy" id="1193518"/>
    <lineage>
        <taxon>Bacteria</taxon>
        <taxon>Bacillati</taxon>
        <taxon>Actinomycetota</taxon>
        <taxon>Actinomycetes</taxon>
        <taxon>Micrococcales</taxon>
        <taxon>Intrasporangiaceae</taxon>
        <taxon>Nostocoides</taxon>
    </lineage>
</organism>
<comment type="similarity">
    <text evidence="1">Belongs to the ATP-dependent DNA ligase family.</text>
</comment>
<reference evidence="6 7" key="1">
    <citation type="journal article" date="2013" name="ISME J.">
        <title>A metabolic model for members of the genus Tetrasphaera involved in enhanced biological phosphorus removal.</title>
        <authorList>
            <person name="Kristiansen R."/>
            <person name="Nguyen H.T.T."/>
            <person name="Saunders A.M."/>
            <person name="Nielsen J.L."/>
            <person name="Wimmer R."/>
            <person name="Le V.Q."/>
            <person name="McIlroy S.J."/>
            <person name="Petrovski S."/>
            <person name="Seviour R.J."/>
            <person name="Calteau A."/>
            <person name="Nielsen K.L."/>
            <person name="Nielsen P.H."/>
        </authorList>
    </citation>
    <scope>NUCLEOTIDE SEQUENCE [LARGE SCALE GENOMIC DNA]</scope>
    <source>
        <strain evidence="6 7">Ben 74</strain>
    </source>
</reference>
<dbReference type="InterPro" id="IPR014146">
    <property type="entry name" value="LigD_ligase_dom"/>
</dbReference>
<sequence length="315" mass="33722">MLPMLATATTAPPRGPAWAHEIKWDGMRVLAEVRGPAVTLTSRNGNDVTASFPELATLAGTYDDLLLDGEVVAFDQGRPSFAALAERMHVKDRRKAERLAATRPVTYVVFDVLRLFGQDLTSQPWSARRPLLEQLDLGGSHVQVPPAYDDGAQLLAATAEQGLEGIVSKRRGAAYVPGRRSADWLKTSHRATMSAVVGGWRPETGNANRLGAVLIGRPGPGGLLYAGRMGSGLAGRTARAMAELLAPLMRPDSPFADEVPALDAREVTWVEPLVVVDLKALGATGGGRLRHPTYVGVRADLRPEDLIEEGDSDPT</sequence>
<evidence type="ECO:0000256" key="3">
    <source>
        <dbReference type="ARBA" id="ARBA00022598"/>
    </source>
</evidence>
<dbReference type="Proteomes" id="UP000035720">
    <property type="component" value="Unassembled WGS sequence"/>
</dbReference>
<dbReference type="EC" id="6.5.1.1" evidence="2"/>
<dbReference type="SUPFAM" id="SSF56091">
    <property type="entry name" value="DNA ligase/mRNA capping enzyme, catalytic domain"/>
    <property type="match status" value="1"/>
</dbReference>
<dbReference type="Gene3D" id="3.30.1490.70">
    <property type="match status" value="1"/>
</dbReference>
<dbReference type="Pfam" id="PF01068">
    <property type="entry name" value="DNA_ligase_A_M"/>
    <property type="match status" value="1"/>
</dbReference>
<dbReference type="InterPro" id="IPR050191">
    <property type="entry name" value="ATP-dep_DNA_ligase"/>
</dbReference>
<dbReference type="GO" id="GO:0005524">
    <property type="term" value="F:ATP binding"/>
    <property type="evidence" value="ECO:0007669"/>
    <property type="project" value="InterPro"/>
</dbReference>
<keyword evidence="3 6" id="KW-0436">Ligase</keyword>
<dbReference type="EMBL" id="CAJC01000173">
    <property type="protein sequence ID" value="CCI54170.1"/>
    <property type="molecule type" value="Genomic_DNA"/>
</dbReference>
<protein>
    <recommendedName>
        <fullName evidence="2">DNA ligase (ATP)</fullName>
        <ecNumber evidence="2">6.5.1.1</ecNumber>
    </recommendedName>
</protein>
<dbReference type="Gene3D" id="2.40.50.140">
    <property type="entry name" value="Nucleic acid-binding proteins"/>
    <property type="match status" value="1"/>
</dbReference>
<dbReference type="Pfam" id="PF04679">
    <property type="entry name" value="DNA_ligase_A_C"/>
    <property type="match status" value="1"/>
</dbReference>
<evidence type="ECO:0000256" key="1">
    <source>
        <dbReference type="ARBA" id="ARBA00007572"/>
    </source>
</evidence>
<accession>A0A077ME06</accession>
<keyword evidence="7" id="KW-1185">Reference proteome</keyword>
<dbReference type="InterPro" id="IPR012340">
    <property type="entry name" value="NA-bd_OB-fold"/>
</dbReference>
<evidence type="ECO:0000313" key="7">
    <source>
        <dbReference type="Proteomes" id="UP000035720"/>
    </source>
</evidence>
<dbReference type="GO" id="GO:0006281">
    <property type="term" value="P:DNA repair"/>
    <property type="evidence" value="ECO:0007669"/>
    <property type="project" value="InterPro"/>
</dbReference>
<evidence type="ECO:0000313" key="6">
    <source>
        <dbReference type="EMBL" id="CCI54170.1"/>
    </source>
</evidence>
<evidence type="ECO:0000259" key="5">
    <source>
        <dbReference type="PROSITE" id="PS50160"/>
    </source>
</evidence>
<comment type="caution">
    <text evidence="6">The sequence shown here is derived from an EMBL/GenBank/DDBJ whole genome shotgun (WGS) entry which is preliminary data.</text>
</comment>
<dbReference type="CDD" id="cd07971">
    <property type="entry name" value="OBF_DNA_ligase_LigD"/>
    <property type="match status" value="1"/>
</dbReference>
<dbReference type="PANTHER" id="PTHR45674">
    <property type="entry name" value="DNA LIGASE 1/3 FAMILY MEMBER"/>
    <property type="match status" value="1"/>
</dbReference>
<name>A0A077ME06_9MICO</name>
<dbReference type="AlphaFoldDB" id="A0A077ME06"/>
<evidence type="ECO:0000256" key="2">
    <source>
        <dbReference type="ARBA" id="ARBA00012727"/>
    </source>
</evidence>
<evidence type="ECO:0000256" key="4">
    <source>
        <dbReference type="ARBA" id="ARBA00034003"/>
    </source>
</evidence>
<gene>
    <name evidence="6" type="ORF">BN13_600029</name>
</gene>
<dbReference type="InterPro" id="IPR012310">
    <property type="entry name" value="DNA_ligase_ATP-dep_cent"/>
</dbReference>
<dbReference type="Gene3D" id="3.30.470.30">
    <property type="entry name" value="DNA ligase/mRNA capping enzyme"/>
    <property type="match status" value="1"/>
</dbReference>
<dbReference type="GO" id="GO:0006310">
    <property type="term" value="P:DNA recombination"/>
    <property type="evidence" value="ECO:0007669"/>
    <property type="project" value="InterPro"/>
</dbReference>
<feature type="domain" description="ATP-dependent DNA ligase family profile" evidence="5">
    <location>
        <begin position="105"/>
        <end position="245"/>
    </location>
</feature>
<dbReference type="OrthoDB" id="9802472at2"/>
<dbReference type="InterPro" id="IPR012309">
    <property type="entry name" value="DNA_ligase_ATP-dep_C"/>
</dbReference>
<dbReference type="SUPFAM" id="SSF50249">
    <property type="entry name" value="Nucleic acid-binding proteins"/>
    <property type="match status" value="1"/>
</dbReference>
<dbReference type="CDD" id="cd07906">
    <property type="entry name" value="Adenylation_DNA_ligase_LigD_LigC"/>
    <property type="match status" value="1"/>
</dbReference>
<dbReference type="RefSeq" id="WP_048546591.1">
    <property type="nucleotide sequence ID" value="NZ_HF571038.1"/>
</dbReference>
<dbReference type="PROSITE" id="PS50160">
    <property type="entry name" value="DNA_LIGASE_A3"/>
    <property type="match status" value="1"/>
</dbReference>